<proteinExistence type="predicted"/>
<feature type="domain" description="EAL" evidence="1">
    <location>
        <begin position="23"/>
        <end position="273"/>
    </location>
</feature>
<evidence type="ECO:0000259" key="1">
    <source>
        <dbReference type="PROSITE" id="PS50883"/>
    </source>
</evidence>
<accession>A0A6L6JFR8</accession>
<sequence length="275" mass="30513">MTNPIGNRQEFGSPLDFMVDQKPRMTMAMVRRAVSDREAMLAFQRVVQSDRSDQVVFHEGSVRLIDETGRIVPLHDFMCAAELTELGRQIDCLALDLALHALAEDASIRLSVTMSARSIGYPAWMRALRDGIGRNANIAERLILEIGESSAMALPETVGPFMRELQSHGVNFALDDFGSGFMSVRYLRDFCFDMIKIDGRFIRDIAQQRDNQVLARALQSIAHHFDMCTVAKAVETAEDAAFLADLGIDCLQGGHFGGPTIVPPWRSSRSLAHQG</sequence>
<keyword evidence="3" id="KW-1185">Reference proteome</keyword>
<dbReference type="CDD" id="cd01948">
    <property type="entry name" value="EAL"/>
    <property type="match status" value="1"/>
</dbReference>
<reference evidence="2 3" key="1">
    <citation type="submission" date="2019-11" db="EMBL/GenBank/DDBJ databases">
        <authorList>
            <person name="Dong K."/>
        </authorList>
    </citation>
    <scope>NUCLEOTIDE SEQUENCE [LARGE SCALE GENOMIC DNA]</scope>
    <source>
        <strain evidence="2 3">NBRC 111993</strain>
    </source>
</reference>
<organism evidence="2 3">
    <name type="scientific">Paracoccus aestuariivivens</name>
    <dbReference type="NCBI Taxonomy" id="1820333"/>
    <lineage>
        <taxon>Bacteria</taxon>
        <taxon>Pseudomonadati</taxon>
        <taxon>Pseudomonadota</taxon>
        <taxon>Alphaproteobacteria</taxon>
        <taxon>Rhodobacterales</taxon>
        <taxon>Paracoccaceae</taxon>
        <taxon>Paracoccus</taxon>
    </lineage>
</organism>
<evidence type="ECO:0000313" key="2">
    <source>
        <dbReference type="EMBL" id="MTH78954.1"/>
    </source>
</evidence>
<dbReference type="InterPro" id="IPR001633">
    <property type="entry name" value="EAL_dom"/>
</dbReference>
<dbReference type="PANTHER" id="PTHR33121:SF79">
    <property type="entry name" value="CYCLIC DI-GMP PHOSPHODIESTERASE PDED-RELATED"/>
    <property type="match status" value="1"/>
</dbReference>
<comment type="caution">
    <text evidence="2">The sequence shown here is derived from an EMBL/GenBank/DDBJ whole genome shotgun (WGS) entry which is preliminary data.</text>
</comment>
<dbReference type="SMART" id="SM00052">
    <property type="entry name" value="EAL"/>
    <property type="match status" value="1"/>
</dbReference>
<dbReference type="Pfam" id="PF00563">
    <property type="entry name" value="EAL"/>
    <property type="match status" value="1"/>
</dbReference>
<dbReference type="EMBL" id="WMIE01000009">
    <property type="protein sequence ID" value="MTH78954.1"/>
    <property type="molecule type" value="Genomic_DNA"/>
</dbReference>
<dbReference type="RefSeq" id="WP_155096311.1">
    <property type="nucleotide sequence ID" value="NZ_WMIE01000009.1"/>
</dbReference>
<protein>
    <submittedName>
        <fullName evidence="2">EAL domain-containing protein</fullName>
    </submittedName>
</protein>
<name>A0A6L6JFR8_9RHOB</name>
<dbReference type="AlphaFoldDB" id="A0A6L6JFR8"/>
<dbReference type="GO" id="GO:0071111">
    <property type="term" value="F:cyclic-guanylate-specific phosphodiesterase activity"/>
    <property type="evidence" value="ECO:0007669"/>
    <property type="project" value="InterPro"/>
</dbReference>
<dbReference type="Proteomes" id="UP000478183">
    <property type="component" value="Unassembled WGS sequence"/>
</dbReference>
<dbReference type="PANTHER" id="PTHR33121">
    <property type="entry name" value="CYCLIC DI-GMP PHOSPHODIESTERASE PDEF"/>
    <property type="match status" value="1"/>
</dbReference>
<dbReference type="PROSITE" id="PS50883">
    <property type="entry name" value="EAL"/>
    <property type="match status" value="1"/>
</dbReference>
<dbReference type="SUPFAM" id="SSF141868">
    <property type="entry name" value="EAL domain-like"/>
    <property type="match status" value="1"/>
</dbReference>
<dbReference type="InterPro" id="IPR035919">
    <property type="entry name" value="EAL_sf"/>
</dbReference>
<dbReference type="InterPro" id="IPR050706">
    <property type="entry name" value="Cyclic-di-GMP_PDE-like"/>
</dbReference>
<gene>
    <name evidence="2" type="ORF">GL286_14580</name>
</gene>
<evidence type="ECO:0000313" key="3">
    <source>
        <dbReference type="Proteomes" id="UP000478183"/>
    </source>
</evidence>
<dbReference type="OrthoDB" id="23692at2"/>
<dbReference type="Gene3D" id="3.20.20.450">
    <property type="entry name" value="EAL domain"/>
    <property type="match status" value="1"/>
</dbReference>